<dbReference type="Gene3D" id="1.25.40.10">
    <property type="entry name" value="Tetratricopeptide repeat domain"/>
    <property type="match status" value="1"/>
</dbReference>
<protein>
    <recommendedName>
        <fullName evidence="4">Outer membrane lipoprotein BamD-like domain-containing protein</fullName>
    </recommendedName>
</protein>
<sequence length="245" mass="27374">MMLRFLLLGFALASLACGGGANLYQGMDPLSIYQMASEEYEAGEYDNAIQALDRILQAYGDWEGALGARLLLGHAYYEKADYLSAQSEYNRFLDRYASHEDAPIAALGVCRALSALSPDLQRDQTYTNEAITICRNVVIDYSGTSQSVEAAEIANQMRMKLAEKELRTADFYLNRKLYDSAILYYEFVISFYSDTEFAPWALMGLYQSNLAIGYDDLAEEAKERLLREYPESEAAAELGTDGSGF</sequence>
<evidence type="ECO:0000256" key="3">
    <source>
        <dbReference type="ARBA" id="ARBA00023237"/>
    </source>
</evidence>
<dbReference type="AlphaFoldDB" id="A0A381X6H7"/>
<keyword evidence="2" id="KW-0472">Membrane</keyword>
<name>A0A381X6H7_9ZZZZ</name>
<dbReference type="InterPro" id="IPR011990">
    <property type="entry name" value="TPR-like_helical_dom_sf"/>
</dbReference>
<dbReference type="Pfam" id="PF13525">
    <property type="entry name" value="YfiO"/>
    <property type="match status" value="1"/>
</dbReference>
<dbReference type="InterPro" id="IPR017689">
    <property type="entry name" value="BamD"/>
</dbReference>
<dbReference type="SUPFAM" id="SSF48452">
    <property type="entry name" value="TPR-like"/>
    <property type="match status" value="1"/>
</dbReference>
<reference evidence="5" key="1">
    <citation type="submission" date="2018-05" db="EMBL/GenBank/DDBJ databases">
        <authorList>
            <person name="Lanie J.A."/>
            <person name="Ng W.-L."/>
            <person name="Kazmierczak K.M."/>
            <person name="Andrzejewski T.M."/>
            <person name="Davidsen T.M."/>
            <person name="Wayne K.J."/>
            <person name="Tettelin H."/>
            <person name="Glass J.I."/>
            <person name="Rusch D."/>
            <person name="Podicherti R."/>
            <person name="Tsui H.-C.T."/>
            <person name="Winkler M.E."/>
        </authorList>
    </citation>
    <scope>NUCLEOTIDE SEQUENCE</scope>
</reference>
<dbReference type="PROSITE" id="PS51257">
    <property type="entry name" value="PROKAR_LIPOPROTEIN"/>
    <property type="match status" value="1"/>
</dbReference>
<dbReference type="InterPro" id="IPR039565">
    <property type="entry name" value="BamD-like"/>
</dbReference>
<evidence type="ECO:0000313" key="5">
    <source>
        <dbReference type="EMBL" id="SVA60111.1"/>
    </source>
</evidence>
<evidence type="ECO:0000256" key="2">
    <source>
        <dbReference type="ARBA" id="ARBA00023136"/>
    </source>
</evidence>
<feature type="domain" description="Outer membrane lipoprotein BamD-like" evidence="4">
    <location>
        <begin position="27"/>
        <end position="222"/>
    </location>
</feature>
<keyword evidence="3" id="KW-0998">Cell outer membrane</keyword>
<accession>A0A381X6H7</accession>
<keyword evidence="1" id="KW-0732">Signal</keyword>
<gene>
    <name evidence="5" type="ORF">METZ01_LOCUS112965</name>
</gene>
<dbReference type="EMBL" id="UINC01014022">
    <property type="protein sequence ID" value="SVA60111.1"/>
    <property type="molecule type" value="Genomic_DNA"/>
</dbReference>
<dbReference type="NCBIfam" id="TIGR03302">
    <property type="entry name" value="OM_YfiO"/>
    <property type="match status" value="1"/>
</dbReference>
<evidence type="ECO:0000259" key="4">
    <source>
        <dbReference type="Pfam" id="PF13525"/>
    </source>
</evidence>
<organism evidence="5">
    <name type="scientific">marine metagenome</name>
    <dbReference type="NCBI Taxonomy" id="408172"/>
    <lineage>
        <taxon>unclassified sequences</taxon>
        <taxon>metagenomes</taxon>
        <taxon>ecological metagenomes</taxon>
    </lineage>
</organism>
<evidence type="ECO:0000256" key="1">
    <source>
        <dbReference type="ARBA" id="ARBA00022729"/>
    </source>
</evidence>
<proteinExistence type="predicted"/>